<reference evidence="1" key="1">
    <citation type="journal article" date="2018" name="Genome Biol. Evol.">
        <title>Genomics and development of Lentinus tigrinus, a white-rot wood-decaying mushroom with dimorphic fruiting bodies.</title>
        <authorList>
            <person name="Wu B."/>
            <person name="Xu Z."/>
            <person name="Knudson A."/>
            <person name="Carlson A."/>
            <person name="Chen N."/>
            <person name="Kovaka S."/>
            <person name="LaButti K."/>
            <person name="Lipzen A."/>
            <person name="Pennachio C."/>
            <person name="Riley R."/>
            <person name="Schakwitz W."/>
            <person name="Umezawa K."/>
            <person name="Ohm R.A."/>
            <person name="Grigoriev I.V."/>
            <person name="Nagy L.G."/>
            <person name="Gibbons J."/>
            <person name="Hibbett D."/>
        </authorList>
    </citation>
    <scope>NUCLEOTIDE SEQUENCE [LARGE SCALE GENOMIC DNA]</scope>
    <source>
        <strain evidence="1">ALCF2SS1-6</strain>
    </source>
</reference>
<dbReference type="OrthoDB" id="2747112at2759"/>
<accession>A0A5C2RP84</accession>
<name>A0A5C2RP84_9APHY</name>
<organism evidence="1 2">
    <name type="scientific">Lentinus tigrinus ALCF2SS1-6</name>
    <dbReference type="NCBI Taxonomy" id="1328759"/>
    <lineage>
        <taxon>Eukaryota</taxon>
        <taxon>Fungi</taxon>
        <taxon>Dikarya</taxon>
        <taxon>Basidiomycota</taxon>
        <taxon>Agaricomycotina</taxon>
        <taxon>Agaricomycetes</taxon>
        <taxon>Polyporales</taxon>
        <taxon>Polyporaceae</taxon>
        <taxon>Lentinus</taxon>
    </lineage>
</organism>
<proteinExistence type="predicted"/>
<dbReference type="AlphaFoldDB" id="A0A5C2RP84"/>
<evidence type="ECO:0000313" key="1">
    <source>
        <dbReference type="EMBL" id="RPD52729.1"/>
    </source>
</evidence>
<protein>
    <submittedName>
        <fullName evidence="1">Uncharacterized protein</fullName>
    </submittedName>
</protein>
<dbReference type="EMBL" id="ML122342">
    <property type="protein sequence ID" value="RPD52729.1"/>
    <property type="molecule type" value="Genomic_DNA"/>
</dbReference>
<dbReference type="Proteomes" id="UP000313359">
    <property type="component" value="Unassembled WGS sequence"/>
</dbReference>
<evidence type="ECO:0000313" key="2">
    <source>
        <dbReference type="Proteomes" id="UP000313359"/>
    </source>
</evidence>
<gene>
    <name evidence="1" type="ORF">L227DRAFT_568394</name>
</gene>
<keyword evidence="2" id="KW-1185">Reference proteome</keyword>
<sequence>MHPSHKLDYFCKVGWLEDWIVVAKTMVHDKWATYYKPAAPAQAEALLGKNNMNLCWMFSAVTLSGGNATSAAADALNIYLKSPIILNAVLAQFALDYLSVPATSTDAKHTFSRGHLTVSCLCHSLTDVSVRTNTVLSFWACIPGLVSKKDLANSIKMHPGDAPASSGGGVSSALSVKKAATGPLCKTGSVSMSSTLSTCAGCAESRKKVLTKKIKAAKAAAKEAVTGNGKAPAILNIIEVDSDSE</sequence>